<dbReference type="Pfam" id="PF00481">
    <property type="entry name" value="PP2C"/>
    <property type="match status" value="1"/>
</dbReference>
<keyword evidence="1" id="KW-0175">Coiled coil</keyword>
<dbReference type="InterPro" id="IPR015655">
    <property type="entry name" value="PP2C"/>
</dbReference>
<evidence type="ECO:0000313" key="4">
    <source>
        <dbReference type="Proteomes" id="UP000243217"/>
    </source>
</evidence>
<proteinExistence type="predicted"/>
<feature type="domain" description="PPM-type phosphatase" evidence="2">
    <location>
        <begin position="50"/>
        <end position="308"/>
    </location>
</feature>
<accession>A0A1W0A2P6</accession>
<evidence type="ECO:0000256" key="1">
    <source>
        <dbReference type="SAM" id="Coils"/>
    </source>
</evidence>
<keyword evidence="4" id="KW-1185">Reference proteome</keyword>
<evidence type="ECO:0000313" key="3">
    <source>
        <dbReference type="EMBL" id="OQS04451.1"/>
    </source>
</evidence>
<gene>
    <name evidence="3" type="ORF">THRCLA_03316</name>
</gene>
<dbReference type="STRING" id="74557.A0A1W0A2P6"/>
<sequence>MTASFGKEILLSNPHISFIAITHPFASFLKRTPPLLPKKTPLKFKRTDLTHGFRSWKSPSHSNEDRALIYRGIRYSLFAVMDGHGGDMASEFVKANLVSVLDEQAELNKDTIAMAIAILEKRFIHLAKELRNYSGACFVALLILQDGSHKRFVINLGDCRLCALEIKPHGHPRRQFKALSKDHKASCPEERRRILLAGGSVVSGRVAGVLAPSRSIGDIDMKVPAMDGWVIAEPEITEGIMEPGSIYVLATDGVWDVMTNEEVLDMAEDELEDDEDDGKSCERACEAIGKEAIARGSRDDITAIVVHTNDW</sequence>
<comment type="caution">
    <text evidence="3">The sequence shown here is derived from an EMBL/GenBank/DDBJ whole genome shotgun (WGS) entry which is preliminary data.</text>
</comment>
<dbReference type="SMART" id="SM00332">
    <property type="entry name" value="PP2Cc"/>
    <property type="match status" value="1"/>
</dbReference>
<protein>
    <recommendedName>
        <fullName evidence="2">PPM-type phosphatase domain-containing protein</fullName>
    </recommendedName>
</protein>
<organism evidence="3 4">
    <name type="scientific">Thraustotheca clavata</name>
    <dbReference type="NCBI Taxonomy" id="74557"/>
    <lineage>
        <taxon>Eukaryota</taxon>
        <taxon>Sar</taxon>
        <taxon>Stramenopiles</taxon>
        <taxon>Oomycota</taxon>
        <taxon>Saprolegniomycetes</taxon>
        <taxon>Saprolegniales</taxon>
        <taxon>Achlyaceae</taxon>
        <taxon>Thraustotheca</taxon>
    </lineage>
</organism>
<dbReference type="PROSITE" id="PS51746">
    <property type="entry name" value="PPM_2"/>
    <property type="match status" value="1"/>
</dbReference>
<dbReference type="SUPFAM" id="SSF81606">
    <property type="entry name" value="PP2C-like"/>
    <property type="match status" value="1"/>
</dbReference>
<dbReference type="SMART" id="SM00331">
    <property type="entry name" value="PP2C_SIG"/>
    <property type="match status" value="1"/>
</dbReference>
<dbReference type="EMBL" id="JNBS01000613">
    <property type="protein sequence ID" value="OQS04451.1"/>
    <property type="molecule type" value="Genomic_DNA"/>
</dbReference>
<dbReference type="Gene3D" id="3.60.40.10">
    <property type="entry name" value="PPM-type phosphatase domain"/>
    <property type="match status" value="1"/>
</dbReference>
<dbReference type="OrthoDB" id="10264738at2759"/>
<dbReference type="PANTHER" id="PTHR47992">
    <property type="entry name" value="PROTEIN PHOSPHATASE"/>
    <property type="match status" value="1"/>
</dbReference>
<dbReference type="InterPro" id="IPR001932">
    <property type="entry name" value="PPM-type_phosphatase-like_dom"/>
</dbReference>
<name>A0A1W0A2P6_9STRA</name>
<dbReference type="GO" id="GO:0004722">
    <property type="term" value="F:protein serine/threonine phosphatase activity"/>
    <property type="evidence" value="ECO:0007669"/>
    <property type="project" value="InterPro"/>
</dbReference>
<dbReference type="Proteomes" id="UP000243217">
    <property type="component" value="Unassembled WGS sequence"/>
</dbReference>
<dbReference type="CDD" id="cd00143">
    <property type="entry name" value="PP2Cc"/>
    <property type="match status" value="1"/>
</dbReference>
<dbReference type="InterPro" id="IPR036457">
    <property type="entry name" value="PPM-type-like_dom_sf"/>
</dbReference>
<evidence type="ECO:0000259" key="2">
    <source>
        <dbReference type="PROSITE" id="PS51746"/>
    </source>
</evidence>
<reference evidence="3 4" key="1">
    <citation type="journal article" date="2014" name="Genome Biol. Evol.">
        <title>The secreted proteins of Achlya hypogyna and Thraustotheca clavata identify the ancestral oomycete secretome and reveal gene acquisitions by horizontal gene transfer.</title>
        <authorList>
            <person name="Misner I."/>
            <person name="Blouin N."/>
            <person name="Leonard G."/>
            <person name="Richards T.A."/>
            <person name="Lane C.E."/>
        </authorList>
    </citation>
    <scope>NUCLEOTIDE SEQUENCE [LARGE SCALE GENOMIC DNA]</scope>
    <source>
        <strain evidence="3 4">ATCC 34112</strain>
    </source>
</reference>
<feature type="coiled-coil region" evidence="1">
    <location>
        <begin position="257"/>
        <end position="284"/>
    </location>
</feature>
<dbReference type="AlphaFoldDB" id="A0A1W0A2P6"/>